<protein>
    <recommendedName>
        <fullName evidence="4">Protein kinase domain-containing protein</fullName>
    </recommendedName>
</protein>
<dbReference type="AlphaFoldDB" id="A2DRH7"/>
<dbReference type="PROSITE" id="PS00107">
    <property type="entry name" value="PROTEIN_KINASE_ATP"/>
    <property type="match status" value="1"/>
</dbReference>
<dbReference type="EMBL" id="DS113236">
    <property type="protein sequence ID" value="EAY16940.1"/>
    <property type="molecule type" value="Genomic_DNA"/>
</dbReference>
<feature type="binding site" evidence="1">
    <location>
        <position position="48"/>
    </location>
    <ligand>
        <name>ATP</name>
        <dbReference type="ChEBI" id="CHEBI:30616"/>
    </ligand>
</feature>
<evidence type="ECO:0000313" key="3">
    <source>
        <dbReference type="Proteomes" id="UP000001542"/>
    </source>
</evidence>
<organism evidence="2 3">
    <name type="scientific">Trichomonas vaginalis (strain ATCC PRA-98 / G3)</name>
    <dbReference type="NCBI Taxonomy" id="412133"/>
    <lineage>
        <taxon>Eukaryota</taxon>
        <taxon>Metamonada</taxon>
        <taxon>Parabasalia</taxon>
        <taxon>Trichomonadida</taxon>
        <taxon>Trichomonadidae</taxon>
        <taxon>Trichomonas</taxon>
    </lineage>
</organism>
<dbReference type="Gene3D" id="3.30.200.20">
    <property type="entry name" value="Phosphorylase Kinase, domain 1"/>
    <property type="match status" value="1"/>
</dbReference>
<evidence type="ECO:0000313" key="2">
    <source>
        <dbReference type="EMBL" id="EAY16940.1"/>
    </source>
</evidence>
<dbReference type="InParanoid" id="A2DRH7"/>
<proteinExistence type="predicted"/>
<reference evidence="2" key="1">
    <citation type="submission" date="2006-10" db="EMBL/GenBank/DDBJ databases">
        <authorList>
            <person name="Amadeo P."/>
            <person name="Zhao Q."/>
            <person name="Wortman J."/>
            <person name="Fraser-Liggett C."/>
            <person name="Carlton J."/>
        </authorList>
    </citation>
    <scope>NUCLEOTIDE SEQUENCE</scope>
    <source>
        <strain evidence="2">G3</strain>
    </source>
</reference>
<keyword evidence="1" id="KW-0067">ATP-binding</keyword>
<reference evidence="2" key="2">
    <citation type="journal article" date="2007" name="Science">
        <title>Draft genome sequence of the sexually transmitted pathogen Trichomonas vaginalis.</title>
        <authorList>
            <person name="Carlton J.M."/>
            <person name="Hirt R.P."/>
            <person name="Silva J.C."/>
            <person name="Delcher A.L."/>
            <person name="Schatz M."/>
            <person name="Zhao Q."/>
            <person name="Wortman J.R."/>
            <person name="Bidwell S.L."/>
            <person name="Alsmark U.C.M."/>
            <person name="Besteiro S."/>
            <person name="Sicheritz-Ponten T."/>
            <person name="Noel C.J."/>
            <person name="Dacks J.B."/>
            <person name="Foster P.G."/>
            <person name="Simillion C."/>
            <person name="Van de Peer Y."/>
            <person name="Miranda-Saavedra D."/>
            <person name="Barton G.J."/>
            <person name="Westrop G.D."/>
            <person name="Mueller S."/>
            <person name="Dessi D."/>
            <person name="Fiori P.L."/>
            <person name="Ren Q."/>
            <person name="Paulsen I."/>
            <person name="Zhang H."/>
            <person name="Bastida-Corcuera F.D."/>
            <person name="Simoes-Barbosa A."/>
            <person name="Brown M.T."/>
            <person name="Hayes R.D."/>
            <person name="Mukherjee M."/>
            <person name="Okumura C.Y."/>
            <person name="Schneider R."/>
            <person name="Smith A.J."/>
            <person name="Vanacova S."/>
            <person name="Villalvazo M."/>
            <person name="Haas B.J."/>
            <person name="Pertea M."/>
            <person name="Feldblyum T.V."/>
            <person name="Utterback T.R."/>
            <person name="Shu C.L."/>
            <person name="Osoegawa K."/>
            <person name="de Jong P.J."/>
            <person name="Hrdy I."/>
            <person name="Horvathova L."/>
            <person name="Zubacova Z."/>
            <person name="Dolezal P."/>
            <person name="Malik S.B."/>
            <person name="Logsdon J.M. Jr."/>
            <person name="Henze K."/>
            <person name="Gupta A."/>
            <person name="Wang C.C."/>
            <person name="Dunne R.L."/>
            <person name="Upcroft J.A."/>
            <person name="Upcroft P."/>
            <person name="White O."/>
            <person name="Salzberg S.L."/>
            <person name="Tang P."/>
            <person name="Chiu C.-H."/>
            <person name="Lee Y.-S."/>
            <person name="Embley T.M."/>
            <person name="Coombs G.H."/>
            <person name="Mottram J.C."/>
            <person name="Tachezy J."/>
            <person name="Fraser-Liggett C.M."/>
            <person name="Johnson P.J."/>
        </authorList>
    </citation>
    <scope>NUCLEOTIDE SEQUENCE [LARGE SCALE GENOMIC DNA]</scope>
    <source>
        <strain evidence="2">G3</strain>
    </source>
</reference>
<evidence type="ECO:0008006" key="4">
    <source>
        <dbReference type="Google" id="ProtNLM"/>
    </source>
</evidence>
<sequence>MSDKPSEIAQKYPRTIGKYRILKTIGKGSYATVVSAFDTKLKQTVAIKMLIANSSQSVTWLHFLKPNFDLALDLIIQTSSNFMKFSMNRKQL</sequence>
<accession>A2DRH7</accession>
<dbReference type="Proteomes" id="UP000001542">
    <property type="component" value="Unassembled WGS sequence"/>
</dbReference>
<dbReference type="VEuPathDB" id="TrichDB:TVAG_280560"/>
<evidence type="ECO:0000256" key="1">
    <source>
        <dbReference type="PROSITE-ProRule" id="PRU10141"/>
    </source>
</evidence>
<dbReference type="GO" id="GO:0005524">
    <property type="term" value="F:ATP binding"/>
    <property type="evidence" value="ECO:0007669"/>
    <property type="project" value="UniProtKB-UniRule"/>
</dbReference>
<dbReference type="InterPro" id="IPR011009">
    <property type="entry name" value="Kinase-like_dom_sf"/>
</dbReference>
<name>A2DRH7_TRIV3</name>
<gene>
    <name evidence="2" type="ORF">TVAG_280560</name>
</gene>
<keyword evidence="1" id="KW-0547">Nucleotide-binding</keyword>
<dbReference type="InterPro" id="IPR017441">
    <property type="entry name" value="Protein_kinase_ATP_BS"/>
</dbReference>
<keyword evidence="3" id="KW-1185">Reference proteome</keyword>
<dbReference type="SUPFAM" id="SSF56112">
    <property type="entry name" value="Protein kinase-like (PK-like)"/>
    <property type="match status" value="1"/>
</dbReference>
<dbReference type="OrthoDB" id="1595149at2759"/>